<gene>
    <name evidence="1" type="ORF">N7496_012324</name>
</gene>
<evidence type="ECO:0000313" key="2">
    <source>
        <dbReference type="Proteomes" id="UP001147782"/>
    </source>
</evidence>
<dbReference type="EMBL" id="JAPZBS010000010">
    <property type="protein sequence ID" value="KAJ5355112.1"/>
    <property type="molecule type" value="Genomic_DNA"/>
</dbReference>
<evidence type="ECO:0000313" key="1">
    <source>
        <dbReference type="EMBL" id="KAJ5355112.1"/>
    </source>
</evidence>
<dbReference type="GeneID" id="81444416"/>
<proteinExistence type="predicted"/>
<sequence length="104" mass="12129">MRSCHVIIHLSWEDKFRDTTSLLETILCAFAQDSRPIEIVDFAEALTPDSLPIKIEISQSFELTEQNKNHLRGQAHDVARNWLFRYASHGEIPPAFELVHWSRR</sequence>
<name>A0A9W9R7C5_9EURO</name>
<organism evidence="1 2">
    <name type="scientific">Penicillium cataractarum</name>
    <dbReference type="NCBI Taxonomy" id="2100454"/>
    <lineage>
        <taxon>Eukaryota</taxon>
        <taxon>Fungi</taxon>
        <taxon>Dikarya</taxon>
        <taxon>Ascomycota</taxon>
        <taxon>Pezizomycotina</taxon>
        <taxon>Eurotiomycetes</taxon>
        <taxon>Eurotiomycetidae</taxon>
        <taxon>Eurotiales</taxon>
        <taxon>Aspergillaceae</taxon>
        <taxon>Penicillium</taxon>
    </lineage>
</organism>
<accession>A0A9W9R7C5</accession>
<comment type="caution">
    <text evidence="1">The sequence shown here is derived from an EMBL/GenBank/DDBJ whole genome shotgun (WGS) entry which is preliminary data.</text>
</comment>
<reference evidence="1" key="2">
    <citation type="journal article" date="2023" name="IMA Fungus">
        <title>Comparative genomic study of the Penicillium genus elucidates a diverse pangenome and 15 lateral gene transfer events.</title>
        <authorList>
            <person name="Petersen C."/>
            <person name="Sorensen T."/>
            <person name="Nielsen M.R."/>
            <person name="Sondergaard T.E."/>
            <person name="Sorensen J.L."/>
            <person name="Fitzpatrick D.A."/>
            <person name="Frisvad J.C."/>
            <person name="Nielsen K.L."/>
        </authorList>
    </citation>
    <scope>NUCLEOTIDE SEQUENCE</scope>
    <source>
        <strain evidence="1">IBT 29864</strain>
    </source>
</reference>
<dbReference type="RefSeq" id="XP_056549135.1">
    <property type="nucleotide sequence ID" value="XM_056705237.1"/>
</dbReference>
<keyword evidence="2" id="KW-1185">Reference proteome</keyword>
<dbReference type="Proteomes" id="UP001147782">
    <property type="component" value="Unassembled WGS sequence"/>
</dbReference>
<dbReference type="OrthoDB" id="10303332at2759"/>
<dbReference type="AlphaFoldDB" id="A0A9W9R7C5"/>
<reference evidence="1" key="1">
    <citation type="submission" date="2022-11" db="EMBL/GenBank/DDBJ databases">
        <authorList>
            <person name="Petersen C."/>
        </authorList>
    </citation>
    <scope>NUCLEOTIDE SEQUENCE</scope>
    <source>
        <strain evidence="1">IBT 29864</strain>
    </source>
</reference>
<protein>
    <submittedName>
        <fullName evidence="1">Uncharacterized protein</fullName>
    </submittedName>
</protein>